<keyword evidence="1" id="KW-0472">Membrane</keyword>
<evidence type="ECO:0000313" key="3">
    <source>
        <dbReference type="Proteomes" id="UP000009145"/>
    </source>
</evidence>
<name>I1YIS7_METFJ</name>
<gene>
    <name evidence="2" type="ordered locus">Q7C_1672</name>
</gene>
<dbReference type="Proteomes" id="UP000009145">
    <property type="component" value="Chromosome"/>
</dbReference>
<proteinExistence type="predicted"/>
<dbReference type="HOGENOM" id="CLU_061990_0_0_6"/>
<feature type="transmembrane region" description="Helical" evidence="1">
    <location>
        <begin position="6"/>
        <end position="28"/>
    </location>
</feature>
<dbReference type="EMBL" id="CP003380">
    <property type="protein sequence ID" value="AFJ02820.1"/>
    <property type="molecule type" value="Genomic_DNA"/>
</dbReference>
<dbReference type="eggNOG" id="COG0845">
    <property type="taxonomic scope" value="Bacteria"/>
</dbReference>
<organism evidence="2 3">
    <name type="scientific">Methylophaga frappieri (strain ATCC BAA-2434 / DSM 25690 / JAM7)</name>
    <dbReference type="NCBI Taxonomy" id="754477"/>
    <lineage>
        <taxon>Bacteria</taxon>
        <taxon>Pseudomonadati</taxon>
        <taxon>Pseudomonadota</taxon>
        <taxon>Gammaproteobacteria</taxon>
        <taxon>Thiotrichales</taxon>
        <taxon>Piscirickettsiaceae</taxon>
        <taxon>Methylophaga</taxon>
    </lineage>
</organism>
<accession>I1YIS7</accession>
<protein>
    <submittedName>
        <fullName evidence="2">Uncharacterized protein</fullName>
    </submittedName>
</protein>
<dbReference type="PATRIC" id="fig|754477.3.peg.1649"/>
<keyword evidence="1" id="KW-1133">Transmembrane helix</keyword>
<dbReference type="STRING" id="754477.Q7C_1672"/>
<sequence length="358" mass="39758" precursor="true">MQAKQFWLWGVVLLSTLAIGILMSPNILTSDWLDKLDSDDDVVASDSEKSAPSLMAVELDSDLIELAGIKTAIVKEAILSPEVRAWASVHSVQPLLEQRGELVQQQAQRKEAEVVMDAMYQEWSRLQELATQAGSIANKEVASAKAKWQAAKARFDSAQLHFDLIKNKIAGYWPETIADWITADNSLALNRIVSRQDSLLRVSLPVGSSLNSEVKTLSVVLPNQEKALKTATFIAPVLSGNQSAFGQSYYFLIKDTALPESLRLDVWVPKQPTALKGVSIPGEALVWYGGQQWIYVRRSLENFQRVSAQSMIPTAIGVFDINNLISPQEKVVIRGAQTLLSEEFKWQIMDEDDDDDDD</sequence>
<dbReference type="KEGG" id="mec:Q7C_1672"/>
<evidence type="ECO:0000256" key="1">
    <source>
        <dbReference type="SAM" id="Phobius"/>
    </source>
</evidence>
<keyword evidence="1" id="KW-0812">Transmembrane</keyword>
<evidence type="ECO:0000313" key="2">
    <source>
        <dbReference type="EMBL" id="AFJ02820.1"/>
    </source>
</evidence>
<dbReference type="AlphaFoldDB" id="I1YIS7"/>
<keyword evidence="3" id="KW-1185">Reference proteome</keyword>
<reference evidence="2 3" key="1">
    <citation type="journal article" date="2012" name="J. Bacteriol.">
        <title>Complete genome sequences of Methylophaga sp. strain JAM1 and Methylophaga sp. strain JAM7.</title>
        <authorList>
            <person name="Villeneuve C."/>
            <person name="Martineau C."/>
            <person name="Mauffrey F."/>
            <person name="Villemur R."/>
        </authorList>
    </citation>
    <scope>NUCLEOTIDE SEQUENCE [LARGE SCALE GENOMIC DNA]</scope>
    <source>
        <strain evidence="2 3">JAM7</strain>
    </source>
</reference>